<dbReference type="RefSeq" id="XP_022649110.1">
    <property type="nucleotide sequence ID" value="XM_022793375.1"/>
</dbReference>
<accession>A0A7M7JL82</accession>
<dbReference type="EnsemblMetazoa" id="XM_022793375">
    <property type="protein sequence ID" value="XP_022649110"/>
    <property type="gene ID" value="LOC111245254"/>
</dbReference>
<feature type="region of interest" description="Disordered" evidence="1">
    <location>
        <begin position="179"/>
        <end position="249"/>
    </location>
</feature>
<keyword evidence="2" id="KW-1133">Transmembrane helix</keyword>
<feature type="compositionally biased region" description="Polar residues" evidence="1">
    <location>
        <begin position="134"/>
        <end position="143"/>
    </location>
</feature>
<feature type="compositionally biased region" description="Basic residues" evidence="1">
    <location>
        <begin position="207"/>
        <end position="229"/>
    </location>
</feature>
<sequence>MLPKVYGNLASELENLHYNPDSVVNPHSQVTDKKTISDLLNDPAVLTGIMVCSILLWAVFAAVLYNHFLKKPRYSSVPRNDDPSTKVSPNRKSDSRAKSKAKPPATRRSNKPMPGKAASPKIQKSPKGEKTPNRKSGTSRNAISSTTAEMLESYSAAEYSTPLQAKSLSRGADVNRVFEKGNQSRDRHPKASVAQAGGDIAVEKTTSKKAVKSCVSSRHRRHRQHKCHSHDKPDHKHAAHEHVLNIEDY</sequence>
<feature type="compositionally biased region" description="Basic and acidic residues" evidence="1">
    <location>
        <begin position="230"/>
        <end position="249"/>
    </location>
</feature>
<evidence type="ECO:0000256" key="2">
    <source>
        <dbReference type="SAM" id="Phobius"/>
    </source>
</evidence>
<dbReference type="Proteomes" id="UP000594260">
    <property type="component" value="Unplaced"/>
</dbReference>
<organism evidence="3 4">
    <name type="scientific">Varroa destructor</name>
    <name type="common">Honeybee mite</name>
    <dbReference type="NCBI Taxonomy" id="109461"/>
    <lineage>
        <taxon>Eukaryota</taxon>
        <taxon>Metazoa</taxon>
        <taxon>Ecdysozoa</taxon>
        <taxon>Arthropoda</taxon>
        <taxon>Chelicerata</taxon>
        <taxon>Arachnida</taxon>
        <taxon>Acari</taxon>
        <taxon>Parasitiformes</taxon>
        <taxon>Mesostigmata</taxon>
        <taxon>Gamasina</taxon>
        <taxon>Dermanyssoidea</taxon>
        <taxon>Varroidae</taxon>
        <taxon>Varroa</taxon>
    </lineage>
</organism>
<keyword evidence="4" id="KW-1185">Reference proteome</keyword>
<dbReference type="AlphaFoldDB" id="A0A7M7JL82"/>
<feature type="transmembrane region" description="Helical" evidence="2">
    <location>
        <begin position="44"/>
        <end position="65"/>
    </location>
</feature>
<evidence type="ECO:0000313" key="4">
    <source>
        <dbReference type="Proteomes" id="UP000594260"/>
    </source>
</evidence>
<proteinExistence type="predicted"/>
<keyword evidence="2" id="KW-0472">Membrane</keyword>
<evidence type="ECO:0000313" key="3">
    <source>
        <dbReference type="EnsemblMetazoa" id="XP_022649110"/>
    </source>
</evidence>
<feature type="region of interest" description="Disordered" evidence="1">
    <location>
        <begin position="73"/>
        <end position="143"/>
    </location>
</feature>
<dbReference type="GeneID" id="111245254"/>
<evidence type="ECO:0000256" key="1">
    <source>
        <dbReference type="SAM" id="MobiDB-lite"/>
    </source>
</evidence>
<name>A0A7M7JL82_VARDE</name>
<dbReference type="KEGG" id="vde:111245254"/>
<protein>
    <submittedName>
        <fullName evidence="3">Uncharacterized protein</fullName>
    </submittedName>
</protein>
<keyword evidence="2" id="KW-0812">Transmembrane</keyword>
<reference evidence="3" key="1">
    <citation type="submission" date="2021-01" db="UniProtKB">
        <authorList>
            <consortium name="EnsemblMetazoa"/>
        </authorList>
    </citation>
    <scope>IDENTIFICATION</scope>
</reference>
<dbReference type="InParanoid" id="A0A7M7JL82"/>
<dbReference type="OrthoDB" id="10645272at2759"/>